<dbReference type="Gene3D" id="1.20.120.1630">
    <property type="match status" value="1"/>
</dbReference>
<feature type="transmembrane region" description="Helical" evidence="6">
    <location>
        <begin position="162"/>
        <end position="180"/>
    </location>
</feature>
<dbReference type="PROSITE" id="PS50244">
    <property type="entry name" value="S5A_REDUCTASE"/>
    <property type="match status" value="1"/>
</dbReference>
<organism evidence="8 9">
    <name type="scientific">Gymnopilus dilepis</name>
    <dbReference type="NCBI Taxonomy" id="231916"/>
    <lineage>
        <taxon>Eukaryota</taxon>
        <taxon>Fungi</taxon>
        <taxon>Dikarya</taxon>
        <taxon>Basidiomycota</taxon>
        <taxon>Agaricomycotina</taxon>
        <taxon>Agaricomycetes</taxon>
        <taxon>Agaricomycetidae</taxon>
        <taxon>Agaricales</taxon>
        <taxon>Agaricineae</taxon>
        <taxon>Hymenogastraceae</taxon>
        <taxon>Gymnopilus</taxon>
    </lineage>
</organism>
<dbReference type="FunCoup" id="A0A409Y342">
    <property type="interactions" value="10"/>
</dbReference>
<dbReference type="STRING" id="231916.A0A409Y342"/>
<feature type="transmembrane region" description="Helical" evidence="6">
    <location>
        <begin position="62"/>
        <end position="83"/>
    </location>
</feature>
<comment type="subcellular location">
    <subcellularLocation>
        <location evidence="1">Membrane</location>
        <topology evidence="1">Multi-pass membrane protein</topology>
    </subcellularLocation>
</comment>
<dbReference type="EMBL" id="NHYE01001257">
    <property type="protein sequence ID" value="PPQ97410.1"/>
    <property type="molecule type" value="Genomic_DNA"/>
</dbReference>
<accession>A0A409Y342</accession>
<evidence type="ECO:0000256" key="2">
    <source>
        <dbReference type="ARBA" id="ARBA00007742"/>
    </source>
</evidence>
<sequence length="325" mass="36785">MDPTKTFAFGPALYYYNEARKWFTLFNTITGPVLLVINAPFGRFTPKNQDSIFLLDGRKSWIAMELVSPLMFLYTFITSPLTVKAPPLPSLTEPHAVLALCYLIHYANRALLSPLRTPSRSKTHIIVPLWGMFFNTINGSLMGSYLSSPYARKYIPEAPRSMFYLGLALWFVGLLGNIYHDEILLDIRRKANSKGKGKADANGKPAGEHYAIPQGGLYSLISYPNYFCEWIEWLGFALAASPVPFHLAGLTFSSLTSALLSRQTYIDLWNIPGHMFAPTLSPPWIFLLSEVVLMLPRAYKGHQWYHEKFGDAYPKQRKAAIPFLF</sequence>
<evidence type="ECO:0000256" key="4">
    <source>
        <dbReference type="ARBA" id="ARBA00022989"/>
    </source>
</evidence>
<dbReference type="InParanoid" id="A0A409Y342"/>
<name>A0A409Y342_9AGAR</name>
<keyword evidence="5 6" id="KW-0472">Membrane</keyword>
<evidence type="ECO:0000256" key="1">
    <source>
        <dbReference type="ARBA" id="ARBA00004141"/>
    </source>
</evidence>
<dbReference type="InterPro" id="IPR039357">
    <property type="entry name" value="SRD5A/TECR"/>
</dbReference>
<dbReference type="Proteomes" id="UP000284706">
    <property type="component" value="Unassembled WGS sequence"/>
</dbReference>
<feature type="domain" description="3-oxo-5-alpha-steroid 4-dehydrogenase C-terminal" evidence="7">
    <location>
        <begin position="126"/>
        <end position="247"/>
    </location>
</feature>
<dbReference type="GO" id="GO:0016020">
    <property type="term" value="C:membrane"/>
    <property type="evidence" value="ECO:0007669"/>
    <property type="project" value="UniProtKB-SubCell"/>
</dbReference>
<proteinExistence type="inferred from homology"/>
<dbReference type="PANTHER" id="PTHR10556:SF43">
    <property type="entry name" value="STEROID 5-ALPHA-REDUCTASE DET2"/>
    <property type="match status" value="1"/>
</dbReference>
<comment type="caution">
    <text evidence="8">The sequence shown here is derived from an EMBL/GenBank/DDBJ whole genome shotgun (WGS) entry which is preliminary data.</text>
</comment>
<keyword evidence="9" id="KW-1185">Reference proteome</keyword>
<dbReference type="GO" id="GO:0016627">
    <property type="term" value="F:oxidoreductase activity, acting on the CH-CH group of donors"/>
    <property type="evidence" value="ECO:0007669"/>
    <property type="project" value="InterPro"/>
</dbReference>
<dbReference type="OrthoDB" id="5788137at2759"/>
<evidence type="ECO:0000256" key="3">
    <source>
        <dbReference type="ARBA" id="ARBA00022692"/>
    </source>
</evidence>
<dbReference type="PANTHER" id="PTHR10556">
    <property type="entry name" value="3-OXO-5-ALPHA-STEROID 4-DEHYDROGENASE"/>
    <property type="match status" value="1"/>
</dbReference>
<gene>
    <name evidence="8" type="ORF">CVT26_006794</name>
</gene>
<dbReference type="Pfam" id="PF02544">
    <property type="entry name" value="Steroid_dh"/>
    <property type="match status" value="2"/>
</dbReference>
<evidence type="ECO:0000313" key="8">
    <source>
        <dbReference type="EMBL" id="PPQ97410.1"/>
    </source>
</evidence>
<dbReference type="AlphaFoldDB" id="A0A409Y342"/>
<comment type="similarity">
    <text evidence="2">Belongs to the steroid 5-alpha reductase family.</text>
</comment>
<feature type="transmembrane region" description="Helical" evidence="6">
    <location>
        <begin position="22"/>
        <end position="41"/>
    </location>
</feature>
<dbReference type="GO" id="GO:0006629">
    <property type="term" value="P:lipid metabolic process"/>
    <property type="evidence" value="ECO:0007669"/>
    <property type="project" value="InterPro"/>
</dbReference>
<protein>
    <recommendedName>
        <fullName evidence="7">3-oxo-5-alpha-steroid 4-dehydrogenase C-terminal domain-containing protein</fullName>
    </recommendedName>
</protein>
<dbReference type="InterPro" id="IPR001104">
    <property type="entry name" value="3-oxo-5_a-steroid_4-DH_C"/>
</dbReference>
<feature type="domain" description="3-oxo-5-alpha-steroid 4-dehydrogenase C-terminal" evidence="7">
    <location>
        <begin position="282"/>
        <end position="325"/>
    </location>
</feature>
<feature type="transmembrane region" description="Helical" evidence="6">
    <location>
        <begin position="95"/>
        <end position="112"/>
    </location>
</feature>
<evidence type="ECO:0000256" key="5">
    <source>
        <dbReference type="ARBA" id="ARBA00023136"/>
    </source>
</evidence>
<feature type="transmembrane region" description="Helical" evidence="6">
    <location>
        <begin position="124"/>
        <end position="142"/>
    </location>
</feature>
<evidence type="ECO:0000259" key="7">
    <source>
        <dbReference type="Pfam" id="PF02544"/>
    </source>
</evidence>
<reference evidence="8 9" key="1">
    <citation type="journal article" date="2018" name="Evol. Lett.">
        <title>Horizontal gene cluster transfer increased hallucinogenic mushroom diversity.</title>
        <authorList>
            <person name="Reynolds H.T."/>
            <person name="Vijayakumar V."/>
            <person name="Gluck-Thaler E."/>
            <person name="Korotkin H.B."/>
            <person name="Matheny P.B."/>
            <person name="Slot J.C."/>
        </authorList>
    </citation>
    <scope>NUCLEOTIDE SEQUENCE [LARGE SCALE GENOMIC DNA]</scope>
    <source>
        <strain evidence="8 9">SRW20</strain>
    </source>
</reference>
<evidence type="ECO:0000256" key="6">
    <source>
        <dbReference type="SAM" id="Phobius"/>
    </source>
</evidence>
<keyword evidence="4 6" id="KW-1133">Transmembrane helix</keyword>
<keyword evidence="3 6" id="KW-0812">Transmembrane</keyword>
<evidence type="ECO:0000313" key="9">
    <source>
        <dbReference type="Proteomes" id="UP000284706"/>
    </source>
</evidence>